<dbReference type="AlphaFoldDB" id="A0AAV3ZP29"/>
<evidence type="ECO:0000313" key="3">
    <source>
        <dbReference type="Proteomes" id="UP000735302"/>
    </source>
</evidence>
<name>A0AAV3ZP29_9GAST</name>
<protein>
    <submittedName>
        <fullName evidence="2">Uncharacterized protein</fullName>
    </submittedName>
</protein>
<feature type="transmembrane region" description="Helical" evidence="1">
    <location>
        <begin position="95"/>
        <end position="117"/>
    </location>
</feature>
<dbReference type="EMBL" id="BLXT01002711">
    <property type="protein sequence ID" value="GFN96961.1"/>
    <property type="molecule type" value="Genomic_DNA"/>
</dbReference>
<proteinExistence type="predicted"/>
<gene>
    <name evidence="2" type="ORF">PoB_002346700</name>
</gene>
<keyword evidence="1" id="KW-1133">Transmembrane helix</keyword>
<organism evidence="2 3">
    <name type="scientific">Plakobranchus ocellatus</name>
    <dbReference type="NCBI Taxonomy" id="259542"/>
    <lineage>
        <taxon>Eukaryota</taxon>
        <taxon>Metazoa</taxon>
        <taxon>Spiralia</taxon>
        <taxon>Lophotrochozoa</taxon>
        <taxon>Mollusca</taxon>
        <taxon>Gastropoda</taxon>
        <taxon>Heterobranchia</taxon>
        <taxon>Euthyneura</taxon>
        <taxon>Panpulmonata</taxon>
        <taxon>Sacoglossa</taxon>
        <taxon>Placobranchoidea</taxon>
        <taxon>Plakobranchidae</taxon>
        <taxon>Plakobranchus</taxon>
    </lineage>
</organism>
<keyword evidence="1" id="KW-0812">Transmembrane</keyword>
<reference evidence="2 3" key="1">
    <citation type="journal article" date="2021" name="Elife">
        <title>Chloroplast acquisition without the gene transfer in kleptoplastic sea slugs, Plakobranchus ocellatus.</title>
        <authorList>
            <person name="Maeda T."/>
            <person name="Takahashi S."/>
            <person name="Yoshida T."/>
            <person name="Shimamura S."/>
            <person name="Takaki Y."/>
            <person name="Nagai Y."/>
            <person name="Toyoda A."/>
            <person name="Suzuki Y."/>
            <person name="Arimoto A."/>
            <person name="Ishii H."/>
            <person name="Satoh N."/>
            <person name="Nishiyama T."/>
            <person name="Hasebe M."/>
            <person name="Maruyama T."/>
            <person name="Minagawa J."/>
            <person name="Obokata J."/>
            <person name="Shigenobu S."/>
        </authorList>
    </citation>
    <scope>NUCLEOTIDE SEQUENCE [LARGE SCALE GENOMIC DNA]</scope>
</reference>
<evidence type="ECO:0000256" key="1">
    <source>
        <dbReference type="SAM" id="Phobius"/>
    </source>
</evidence>
<keyword evidence="3" id="KW-1185">Reference proteome</keyword>
<dbReference type="Proteomes" id="UP000735302">
    <property type="component" value="Unassembled WGS sequence"/>
</dbReference>
<comment type="caution">
    <text evidence="2">The sequence shown here is derived from an EMBL/GenBank/DDBJ whole genome shotgun (WGS) entry which is preliminary data.</text>
</comment>
<accession>A0AAV3ZP29</accession>
<keyword evidence="1" id="KW-0472">Membrane</keyword>
<sequence>MPCRILFILRWKISDSDDIPKGSLFIWNRPKGVKKVANFHDSCYRRICHNPDRASSFVKNGDPANCATSLSTVLDCLVVPHLVALAVGANSFPGWAFRSVVWAITAVAAMVGFGLCLSGSSLTMSSWWYVCQRIVGVFWHSVDGRFLFGPGNDSIELLIRLLKGLPSSFGIFGKAANIDAFFESQLSLFQLICSGLWIIYALDCAKGRPAAITKVVALY</sequence>
<evidence type="ECO:0000313" key="2">
    <source>
        <dbReference type="EMBL" id="GFN96961.1"/>
    </source>
</evidence>